<evidence type="ECO:0000313" key="3">
    <source>
        <dbReference type="Proteomes" id="UP000593601"/>
    </source>
</evidence>
<dbReference type="EMBL" id="CP063304">
    <property type="protein sequence ID" value="QOV20041.1"/>
    <property type="molecule type" value="Genomic_DNA"/>
</dbReference>
<gene>
    <name evidence="2" type="ORF">INP51_03565</name>
</gene>
<feature type="region of interest" description="Disordered" evidence="1">
    <location>
        <begin position="39"/>
        <end position="66"/>
    </location>
</feature>
<feature type="compositionally biased region" description="Basic and acidic residues" evidence="1">
    <location>
        <begin position="44"/>
        <end position="61"/>
    </location>
</feature>
<accession>A0A7M2RIZ6</accession>
<reference evidence="2 3" key="1">
    <citation type="submission" date="2020-10" db="EMBL/GenBank/DDBJ databases">
        <title>Blautia liquoris sp.nov., isolated from the mud in a fermentation cellar used for the production of Chinese strong-flavoured liquor.</title>
        <authorList>
            <person name="Lu L."/>
        </authorList>
    </citation>
    <scope>NUCLEOTIDE SEQUENCE [LARGE SCALE GENOMIC DNA]</scope>
    <source>
        <strain evidence="2 3">LZLJ-3</strain>
    </source>
</reference>
<protein>
    <submittedName>
        <fullName evidence="2">Stage III sporulation protein AG</fullName>
    </submittedName>
</protein>
<dbReference type="Proteomes" id="UP000593601">
    <property type="component" value="Chromosome"/>
</dbReference>
<organism evidence="2 3">
    <name type="scientific">Blautia liquoris</name>
    <dbReference type="NCBI Taxonomy" id="2779518"/>
    <lineage>
        <taxon>Bacteria</taxon>
        <taxon>Bacillati</taxon>
        <taxon>Bacillota</taxon>
        <taxon>Clostridia</taxon>
        <taxon>Lachnospirales</taxon>
        <taxon>Lachnospiraceae</taxon>
        <taxon>Blautia</taxon>
    </lineage>
</organism>
<dbReference type="AlphaFoldDB" id="A0A7M2RIZ6"/>
<dbReference type="KEGG" id="bliq:INP51_03565"/>
<sequence length="190" mass="20776">MKEKVKAFLTGMKKEQVVVYVLLLLLLIVIALPVKKKDKNTGNNEKEVEQGTSSQKERDTTQVEAMEQELSNALSKVDGVGKVDVVITLESTNQKIVEKDRPTSENSEKTDGEGRNSLVSSGSTEESTVYEKSSDGGQSPYVVSETFPEVRGVLVIAEGGDNAAVKQQISEGIMALFRVDAHKIKVMKMK</sequence>
<feature type="compositionally biased region" description="Polar residues" evidence="1">
    <location>
        <begin position="117"/>
        <end position="137"/>
    </location>
</feature>
<proteinExistence type="predicted"/>
<evidence type="ECO:0000313" key="2">
    <source>
        <dbReference type="EMBL" id="QOV20041.1"/>
    </source>
</evidence>
<keyword evidence="3" id="KW-1185">Reference proteome</keyword>
<evidence type="ECO:0000256" key="1">
    <source>
        <dbReference type="SAM" id="MobiDB-lite"/>
    </source>
</evidence>
<name>A0A7M2RIZ6_9FIRM</name>
<dbReference type="RefSeq" id="WP_193736361.1">
    <property type="nucleotide sequence ID" value="NZ_CP063304.1"/>
</dbReference>
<feature type="region of interest" description="Disordered" evidence="1">
    <location>
        <begin position="94"/>
        <end position="141"/>
    </location>
</feature>
<feature type="compositionally biased region" description="Basic and acidic residues" evidence="1">
    <location>
        <begin position="96"/>
        <end position="114"/>
    </location>
</feature>